<sequence length="199" mass="22030">MVLTTTNRTSHPYLLVSCAKRNQSGLGNDSLVKILDYLTFEEASTLPCAALTRYNALFRLIPRKGGDTVLVQGSGGVSVRANGADVIVTTSPIEKGKILKELGATHVINYKETPKWDEDAVKMFAPSILSDFLPIYTIIMASFTPHNRPPTDEELRNLYDKVKRGFQRESSSHLDDVRVSMGDDLGDFIDQYRDGSDST</sequence>
<dbReference type="PANTHER" id="PTHR45033:SF2">
    <property type="entry name" value="ZINC-TYPE ALCOHOL DEHYDROGENASE-LIKE PROTEIN C1773.06C"/>
    <property type="match status" value="1"/>
</dbReference>
<proteinExistence type="predicted"/>
<evidence type="ECO:0000313" key="1">
    <source>
        <dbReference type="EMBL" id="OCB85764.1"/>
    </source>
</evidence>
<dbReference type="PANTHER" id="PTHR45033">
    <property type="match status" value="1"/>
</dbReference>
<dbReference type="Proteomes" id="UP000757232">
    <property type="component" value="Unassembled WGS sequence"/>
</dbReference>
<accession>A0A9Q5HTP7</accession>
<comment type="caution">
    <text evidence="1">The sequence shown here is derived from an EMBL/GenBank/DDBJ whole genome shotgun (WGS) entry which is preliminary data.</text>
</comment>
<dbReference type="SUPFAM" id="SSF51735">
    <property type="entry name" value="NAD(P)-binding Rossmann-fold domains"/>
    <property type="match status" value="1"/>
</dbReference>
<dbReference type="InterPro" id="IPR036291">
    <property type="entry name" value="NAD(P)-bd_dom_sf"/>
</dbReference>
<dbReference type="OrthoDB" id="9930022at2759"/>
<dbReference type="Gene3D" id="3.90.180.10">
    <property type="entry name" value="Medium-chain alcohol dehydrogenases, catalytic domain"/>
    <property type="match status" value="1"/>
</dbReference>
<organism evidence="1 2">
    <name type="scientific">Sanghuangporus baumii</name>
    <name type="common">Phellinus baumii</name>
    <dbReference type="NCBI Taxonomy" id="108892"/>
    <lineage>
        <taxon>Eukaryota</taxon>
        <taxon>Fungi</taxon>
        <taxon>Dikarya</taxon>
        <taxon>Basidiomycota</taxon>
        <taxon>Agaricomycotina</taxon>
        <taxon>Agaricomycetes</taxon>
        <taxon>Hymenochaetales</taxon>
        <taxon>Hymenochaetaceae</taxon>
        <taxon>Sanghuangporus</taxon>
    </lineage>
</organism>
<dbReference type="Gene3D" id="3.40.50.720">
    <property type="entry name" value="NAD(P)-binding Rossmann-like Domain"/>
    <property type="match status" value="1"/>
</dbReference>
<reference evidence="1" key="1">
    <citation type="submission" date="2016-06" db="EMBL/GenBank/DDBJ databases">
        <title>Draft Genome sequence of the fungus Inonotus baumii.</title>
        <authorList>
            <person name="Zhu H."/>
            <person name="Lin W."/>
        </authorList>
    </citation>
    <scope>NUCLEOTIDE SEQUENCE</scope>
    <source>
        <strain evidence="1">821</strain>
    </source>
</reference>
<name>A0A9Q5HTP7_SANBA</name>
<gene>
    <name evidence="1" type="ORF">A7U60_g7115</name>
</gene>
<dbReference type="InterPro" id="IPR052711">
    <property type="entry name" value="Zinc_ADH-like"/>
</dbReference>
<keyword evidence="2" id="KW-1185">Reference proteome</keyword>
<protein>
    <submittedName>
        <fullName evidence="1">NAD-binding protein</fullName>
    </submittedName>
</protein>
<dbReference type="AlphaFoldDB" id="A0A9Q5HTP7"/>
<evidence type="ECO:0000313" key="2">
    <source>
        <dbReference type="Proteomes" id="UP000757232"/>
    </source>
</evidence>
<dbReference type="EMBL" id="LNZH02000207">
    <property type="protein sequence ID" value="OCB85764.1"/>
    <property type="molecule type" value="Genomic_DNA"/>
</dbReference>